<accession>A0A291ATQ2</accession>
<reference evidence="2 3" key="1">
    <citation type="journal article" date="2013" name="Science">
        <title>Pandoraviruses: amoeba viruses with genomes up to 2.5 Mb reaching that of parasitic eukaryotes.</title>
        <authorList>
            <person name="Philippe N."/>
            <person name="Legendre M."/>
            <person name="Doutre G."/>
            <person name="Coute Y."/>
            <person name="Poirot O."/>
            <person name="Lescot M."/>
            <person name="Arslan D."/>
            <person name="Seltzer V."/>
            <person name="Bertaux L."/>
            <person name="Bruley C."/>
            <person name="Garin J."/>
            <person name="Claverie J.M."/>
            <person name="Abergel C."/>
        </authorList>
    </citation>
    <scope>NUCLEOTIDE SEQUENCE [LARGE SCALE GENOMIC DNA]</scope>
</reference>
<protein>
    <submittedName>
        <fullName evidence="2">Uncharacterized protein</fullName>
    </submittedName>
</protein>
<organism evidence="2 3">
    <name type="scientific">Pandoravirus salinus</name>
    <dbReference type="NCBI Taxonomy" id="1349410"/>
    <lineage>
        <taxon>Viruses</taxon>
        <taxon>Pandoravirus</taxon>
    </lineage>
</organism>
<dbReference type="GeneID" id="34568310"/>
<proteinExistence type="predicted"/>
<dbReference type="RefSeq" id="YP_009430073.1">
    <property type="nucleotide sequence ID" value="NC_022098.1"/>
</dbReference>
<dbReference type="Proteomes" id="UP000204584">
    <property type="component" value="Segment"/>
</dbReference>
<evidence type="ECO:0000313" key="2">
    <source>
        <dbReference type="EMBL" id="ATE82234.1"/>
    </source>
</evidence>
<sequence length="380" mass="41670">MRTFARAHSQQLRRSMETRTQAGTAAIGPKQAATPASRQRATLEALKEAIDICIDCDGRPDECLARLASAEDRFNRALAEQIVEALPTYAPHILAASPIGRPTLCIGDDPDRTPMKVLGDGSVHFYKLATGDECPTPDLDDFVTLARSPCHTVAPRNHWAGALSYPLAQRYTNRHPVDEARMWSSWWTACVDGLATDWDTLVSAEGPCLAPMTARFCKGGLALARFLLDVGAQRADQDVRADANFQSNWETSHTGRGKGPAPPRAWIQYEEGIAGGDHQRCHWAAMSKREDDDYLTQRVRVRLDRWHMARAMLVTATALLERLYNTHAIYAALDIGALECGLLARNVPRSLLYDTDSANNAREGGDGGDGYINGDKCAAP</sequence>
<evidence type="ECO:0000256" key="1">
    <source>
        <dbReference type="SAM" id="MobiDB-lite"/>
    </source>
</evidence>
<feature type="region of interest" description="Disordered" evidence="1">
    <location>
        <begin position="1"/>
        <end position="36"/>
    </location>
</feature>
<dbReference type="KEGG" id="vg:34568310"/>
<evidence type="ECO:0000313" key="3">
    <source>
        <dbReference type="Proteomes" id="UP000204584"/>
    </source>
</evidence>
<name>A0A291ATQ2_9VIRU</name>
<feature type="compositionally biased region" description="Polar residues" evidence="1">
    <location>
        <begin position="8"/>
        <end position="23"/>
    </location>
</feature>
<dbReference type="EMBL" id="KC977571">
    <property type="protein sequence ID" value="ATE82234.1"/>
    <property type="molecule type" value="Genomic_DNA"/>
</dbReference>
<keyword evidence="3" id="KW-1185">Reference proteome</keyword>
<gene>
    <name evidence="2" type="ORF">psal_cds_806</name>
</gene>